<evidence type="ECO:0000256" key="2">
    <source>
        <dbReference type="ARBA" id="ARBA00022475"/>
    </source>
</evidence>
<dbReference type="AlphaFoldDB" id="A0A366F7K2"/>
<keyword evidence="10" id="KW-1185">Reference proteome</keyword>
<dbReference type="Proteomes" id="UP000253529">
    <property type="component" value="Unassembled WGS sequence"/>
</dbReference>
<gene>
    <name evidence="9" type="ORF">DFR50_118105</name>
</gene>
<evidence type="ECO:0000313" key="10">
    <source>
        <dbReference type="Proteomes" id="UP000253529"/>
    </source>
</evidence>
<evidence type="ECO:0000256" key="4">
    <source>
        <dbReference type="ARBA" id="ARBA00022989"/>
    </source>
</evidence>
<proteinExistence type="predicted"/>
<protein>
    <submittedName>
        <fullName evidence="9">Uncharacterized protein involved in exopolysaccharide biosynthesis</fullName>
    </submittedName>
</protein>
<keyword evidence="3 7" id="KW-0812">Transmembrane</keyword>
<dbReference type="PANTHER" id="PTHR32309">
    <property type="entry name" value="TYROSINE-PROTEIN KINASE"/>
    <property type="match status" value="1"/>
</dbReference>
<dbReference type="RefSeq" id="WP_147262791.1">
    <property type="nucleotide sequence ID" value="NZ_QNRK01000018.1"/>
</dbReference>
<feature type="coiled-coil region" evidence="6">
    <location>
        <begin position="261"/>
        <end position="331"/>
    </location>
</feature>
<evidence type="ECO:0000256" key="1">
    <source>
        <dbReference type="ARBA" id="ARBA00004651"/>
    </source>
</evidence>
<reference evidence="9 10" key="1">
    <citation type="submission" date="2018-06" db="EMBL/GenBank/DDBJ databases">
        <title>Genomic Encyclopedia of Type Strains, Phase IV (KMG-IV): sequencing the most valuable type-strain genomes for metagenomic binning, comparative biology and taxonomic classification.</title>
        <authorList>
            <person name="Goeker M."/>
        </authorList>
    </citation>
    <scope>NUCLEOTIDE SEQUENCE [LARGE SCALE GENOMIC DNA]</scope>
    <source>
        <strain evidence="9 10">DSM 24875</strain>
    </source>
</reference>
<dbReference type="OrthoDB" id="230260at2"/>
<name>A0A366F7K2_9HYPH</name>
<feature type="domain" description="Polysaccharide chain length determinant N-terminal" evidence="8">
    <location>
        <begin position="5"/>
        <end position="87"/>
    </location>
</feature>
<accession>A0A366F7K2</accession>
<keyword evidence="4 7" id="KW-1133">Transmembrane helix</keyword>
<dbReference type="InterPro" id="IPR050445">
    <property type="entry name" value="Bact_polysacc_biosynth/exp"/>
</dbReference>
<comment type="caution">
    <text evidence="9">The sequence shown here is derived from an EMBL/GenBank/DDBJ whole genome shotgun (WGS) entry which is preliminary data.</text>
</comment>
<keyword evidence="6" id="KW-0175">Coiled coil</keyword>
<evidence type="ECO:0000259" key="8">
    <source>
        <dbReference type="Pfam" id="PF02706"/>
    </source>
</evidence>
<evidence type="ECO:0000256" key="7">
    <source>
        <dbReference type="SAM" id="Phobius"/>
    </source>
</evidence>
<feature type="transmembrane region" description="Helical" evidence="7">
    <location>
        <begin position="403"/>
        <end position="423"/>
    </location>
</feature>
<evidence type="ECO:0000256" key="5">
    <source>
        <dbReference type="ARBA" id="ARBA00023136"/>
    </source>
</evidence>
<organism evidence="9 10">
    <name type="scientific">Roseiarcus fermentans</name>
    <dbReference type="NCBI Taxonomy" id="1473586"/>
    <lineage>
        <taxon>Bacteria</taxon>
        <taxon>Pseudomonadati</taxon>
        <taxon>Pseudomonadota</taxon>
        <taxon>Alphaproteobacteria</taxon>
        <taxon>Hyphomicrobiales</taxon>
        <taxon>Roseiarcaceae</taxon>
        <taxon>Roseiarcus</taxon>
    </lineage>
</organism>
<dbReference type="GO" id="GO:0005886">
    <property type="term" value="C:plasma membrane"/>
    <property type="evidence" value="ECO:0007669"/>
    <property type="project" value="UniProtKB-SubCell"/>
</dbReference>
<dbReference type="PANTHER" id="PTHR32309:SF31">
    <property type="entry name" value="CAPSULAR EXOPOLYSACCHARIDE FAMILY"/>
    <property type="match status" value="1"/>
</dbReference>
<keyword evidence="2" id="KW-1003">Cell membrane</keyword>
<sequence>MSPSEMLYILWRRAWIVALTFLSAAVVAAGVVLFVPSRYDAEATASIDPGSINPVTDMAASPMSTTLIQGNLIQLVGSQRVALDVVKRLNLTSSPYIQAEYRASSSFGRESIDDWMAGTIIKNVVAQFEPGTNVLSIKYKTSDPNQAALFANTFLAATIDETIAMKAAAGDQTARWFAPQLQDLRRDLQEARNALEQFQSRTNVVAPSANNLGSDTESAALGAVTTDLANARATLTSLQSRLASGATELAADPSDPDLQLINGLKDKIASAQAEIESVKNSLGANNPKMVSASANLATLRKQFADATEKSREHLKQRIASVQSQIAALEMAQAQDQKTLIAAQGQRDRLGDLQRDVVFKLDELNARERVASQARLQSKLTFGDISPLDKAVAPISPAFPKPIIVIPAALGGGLTLGMILALIAEATDRRIRFPADFASATSAPLLGVIQATRRGRRLGDERRRRLLAAS</sequence>
<dbReference type="EMBL" id="QNRK01000018">
    <property type="protein sequence ID" value="RBP10618.1"/>
    <property type="molecule type" value="Genomic_DNA"/>
</dbReference>
<evidence type="ECO:0000313" key="9">
    <source>
        <dbReference type="EMBL" id="RBP10618.1"/>
    </source>
</evidence>
<dbReference type="InterPro" id="IPR003856">
    <property type="entry name" value="LPS_length_determ_N"/>
</dbReference>
<dbReference type="Pfam" id="PF02706">
    <property type="entry name" value="Wzz"/>
    <property type="match status" value="1"/>
</dbReference>
<evidence type="ECO:0000256" key="6">
    <source>
        <dbReference type="SAM" id="Coils"/>
    </source>
</evidence>
<keyword evidence="5 7" id="KW-0472">Membrane</keyword>
<comment type="subcellular location">
    <subcellularLocation>
        <location evidence="1">Cell membrane</location>
        <topology evidence="1">Multi-pass membrane protein</topology>
    </subcellularLocation>
</comment>
<evidence type="ECO:0000256" key="3">
    <source>
        <dbReference type="ARBA" id="ARBA00022692"/>
    </source>
</evidence>